<dbReference type="RefSeq" id="WP_152234877.1">
    <property type="nucleotide sequence ID" value="NZ_JBHSKZ010000059.1"/>
</dbReference>
<feature type="transmembrane region" description="Helical" evidence="2">
    <location>
        <begin position="215"/>
        <end position="235"/>
    </location>
</feature>
<protein>
    <submittedName>
        <fullName evidence="3">Ppilus assembly protein</fullName>
    </submittedName>
</protein>
<proteinExistence type="predicted"/>
<keyword evidence="2" id="KW-1133">Transmembrane helix</keyword>
<feature type="compositionally biased region" description="Gly residues" evidence="1">
    <location>
        <begin position="240"/>
        <end position="250"/>
    </location>
</feature>
<evidence type="ECO:0000256" key="1">
    <source>
        <dbReference type="SAM" id="MobiDB-lite"/>
    </source>
</evidence>
<feature type="transmembrane region" description="Helical" evidence="2">
    <location>
        <begin position="184"/>
        <end position="208"/>
    </location>
</feature>
<dbReference type="AlphaFoldDB" id="A0A6I1GEH9"/>
<reference evidence="3 4" key="1">
    <citation type="submission" date="2019-09" db="EMBL/GenBank/DDBJ databases">
        <title>Characterization of the phylogenetic diversity of two novel species belonging to the genus Bifidobacterium: Bifidobacterium cebidarum sp. nov. and Bifidobacterium leontopitheci sp. nov.</title>
        <authorList>
            <person name="Lugli G.A."/>
            <person name="Duranti S."/>
            <person name="Milani C."/>
            <person name="Turroni F."/>
            <person name="Ventura M."/>
        </authorList>
    </citation>
    <scope>NUCLEOTIDE SEQUENCE [LARGE SCALE GENOMIC DNA]</scope>
    <source>
        <strain evidence="3 4">LMG 31471</strain>
    </source>
</reference>
<keyword evidence="2" id="KW-0812">Transmembrane</keyword>
<gene>
    <name evidence="3" type="ORF">F7D09_1558</name>
</gene>
<evidence type="ECO:0000313" key="4">
    <source>
        <dbReference type="Proteomes" id="UP000441772"/>
    </source>
</evidence>
<name>A0A6I1GEH9_9BIFI</name>
<keyword evidence="4" id="KW-1185">Reference proteome</keyword>
<dbReference type="EMBL" id="WBVT01000026">
    <property type="protein sequence ID" value="KAB7789945.1"/>
    <property type="molecule type" value="Genomic_DNA"/>
</dbReference>
<sequence length="266" mass="26710">MMLSAEAMMVAVLTMTLLLTRPRAAERLSAVAGDVPDTATAALAGVLRKAAAQADGEGETQGLAGQSAPGMGLAASIAAVAAASRAGATAYAAFASLGGDGFASQSLSERRIRDVLDRRKSKDETAAQVATVAADCMMAASLSGRLGCSLADCLDVVGRDHRRSCMMRDARRTAFAVPKATVSLLMGLPAATILLGELMGAGPLRFLLSSAQGHVCLALGGFGYVVGAVWMAAMLRAGGDGQSGGRGGRVGRGDCDGHGRADAGAP</sequence>
<feature type="region of interest" description="Disordered" evidence="1">
    <location>
        <begin position="240"/>
        <end position="266"/>
    </location>
</feature>
<dbReference type="Proteomes" id="UP000441772">
    <property type="component" value="Unassembled WGS sequence"/>
</dbReference>
<comment type="caution">
    <text evidence="3">The sequence shown here is derived from an EMBL/GenBank/DDBJ whole genome shotgun (WGS) entry which is preliminary data.</text>
</comment>
<evidence type="ECO:0000313" key="3">
    <source>
        <dbReference type="EMBL" id="KAB7789945.1"/>
    </source>
</evidence>
<accession>A0A6I1GEH9</accession>
<organism evidence="3 4">
    <name type="scientific">Bifidobacterium leontopitheci</name>
    <dbReference type="NCBI Taxonomy" id="2650774"/>
    <lineage>
        <taxon>Bacteria</taxon>
        <taxon>Bacillati</taxon>
        <taxon>Actinomycetota</taxon>
        <taxon>Actinomycetes</taxon>
        <taxon>Bifidobacteriales</taxon>
        <taxon>Bifidobacteriaceae</taxon>
        <taxon>Bifidobacterium</taxon>
    </lineage>
</organism>
<feature type="compositionally biased region" description="Basic and acidic residues" evidence="1">
    <location>
        <begin position="251"/>
        <end position="266"/>
    </location>
</feature>
<keyword evidence="2" id="KW-0472">Membrane</keyword>
<evidence type="ECO:0000256" key="2">
    <source>
        <dbReference type="SAM" id="Phobius"/>
    </source>
</evidence>